<feature type="compositionally biased region" description="Polar residues" evidence="1">
    <location>
        <begin position="285"/>
        <end position="305"/>
    </location>
</feature>
<feature type="transmembrane region" description="Helical" evidence="2">
    <location>
        <begin position="345"/>
        <end position="364"/>
    </location>
</feature>
<keyword evidence="2" id="KW-0472">Membrane</keyword>
<feature type="signal peptide" evidence="3">
    <location>
        <begin position="1"/>
        <end position="27"/>
    </location>
</feature>
<evidence type="ECO:0000256" key="3">
    <source>
        <dbReference type="SAM" id="SignalP"/>
    </source>
</evidence>
<comment type="caution">
    <text evidence="4">The sequence shown here is derived from an EMBL/GenBank/DDBJ whole genome shotgun (WGS) entry which is preliminary data.</text>
</comment>
<evidence type="ECO:0000256" key="1">
    <source>
        <dbReference type="SAM" id="MobiDB-lite"/>
    </source>
</evidence>
<name>A0A3R6APX8_9FIRM</name>
<proteinExistence type="predicted"/>
<sequence>MKKYFWVAGLLSALLVGSSITTIPVCATQQTTEPTEAASYQLDDDGNWFKQGGLNEYAGVKAENREETEKLEEQLQHSNYILINTPDKEISEEAFQSFYAEDWWFNTYIKEGNEFYDTQYKVYVYKPSYDDFMEGKETGILQTYTRDEITYSTVVLSYAYWYSKDRAGTLDDQYGDNIPSWVENIGWLEIDSPADVLVTLHLMDEDTYFEFPVKANQPYLVRMKAGSYNVTNLNTYNIPSAEVALPYENAIQIAPDNTEKEPYVLSLERVLQKYRNDIPDVVIQDTTQVSSTEQEQSDTEGQTSDTAEIATPTTETEKPVKVATGSDMQTTKTEVTEIARHLKKWQWVLILILLLVIAFVILIIRQEKENKDK</sequence>
<dbReference type="EMBL" id="QRVK01000065">
    <property type="protein sequence ID" value="RGS35376.1"/>
    <property type="molecule type" value="Genomic_DNA"/>
</dbReference>
<dbReference type="Proteomes" id="UP000283295">
    <property type="component" value="Unassembled WGS sequence"/>
</dbReference>
<protein>
    <submittedName>
        <fullName evidence="4">Uncharacterized protein</fullName>
    </submittedName>
</protein>
<feature type="region of interest" description="Disordered" evidence="1">
    <location>
        <begin position="285"/>
        <end position="328"/>
    </location>
</feature>
<reference evidence="4 5" key="1">
    <citation type="submission" date="2018-08" db="EMBL/GenBank/DDBJ databases">
        <title>A genome reference for cultivated species of the human gut microbiota.</title>
        <authorList>
            <person name="Zou Y."/>
            <person name="Xue W."/>
            <person name="Luo G."/>
        </authorList>
    </citation>
    <scope>NUCLEOTIDE SEQUENCE [LARGE SCALE GENOMIC DNA]</scope>
    <source>
        <strain evidence="4 5">AF22-21</strain>
    </source>
</reference>
<keyword evidence="3" id="KW-0732">Signal</keyword>
<organism evidence="4 5">
    <name type="scientific">Coprococcus eutactus</name>
    <dbReference type="NCBI Taxonomy" id="33043"/>
    <lineage>
        <taxon>Bacteria</taxon>
        <taxon>Bacillati</taxon>
        <taxon>Bacillota</taxon>
        <taxon>Clostridia</taxon>
        <taxon>Lachnospirales</taxon>
        <taxon>Lachnospiraceae</taxon>
        <taxon>Coprococcus</taxon>
    </lineage>
</organism>
<feature type="chain" id="PRO_5018685891" evidence="3">
    <location>
        <begin position="28"/>
        <end position="373"/>
    </location>
</feature>
<gene>
    <name evidence="4" type="ORF">DWX94_13760</name>
</gene>
<evidence type="ECO:0000313" key="4">
    <source>
        <dbReference type="EMBL" id="RGS35376.1"/>
    </source>
</evidence>
<dbReference type="AlphaFoldDB" id="A0A3R6APX8"/>
<accession>A0A3R6APX8</accession>
<evidence type="ECO:0000256" key="2">
    <source>
        <dbReference type="SAM" id="Phobius"/>
    </source>
</evidence>
<keyword evidence="2" id="KW-1133">Transmembrane helix</keyword>
<keyword evidence="2" id="KW-0812">Transmembrane</keyword>
<evidence type="ECO:0000313" key="5">
    <source>
        <dbReference type="Proteomes" id="UP000283295"/>
    </source>
</evidence>